<proteinExistence type="predicted"/>
<gene>
    <name evidence="1" type="ORF">HJG59_008087</name>
</gene>
<dbReference type="InParanoid" id="A0A7J8JW80"/>
<comment type="caution">
    <text evidence="1">The sequence shown here is derived from an EMBL/GenBank/DDBJ whole genome shotgun (WGS) entry which is preliminary data.</text>
</comment>
<evidence type="ECO:0000313" key="1">
    <source>
        <dbReference type="EMBL" id="KAF6501107.1"/>
    </source>
</evidence>
<protein>
    <submittedName>
        <fullName evidence="1">Uncharacterized protein</fullName>
    </submittedName>
</protein>
<dbReference type="Proteomes" id="UP000550707">
    <property type="component" value="Unassembled WGS sequence"/>
</dbReference>
<dbReference type="EMBL" id="JACASF010000001">
    <property type="protein sequence ID" value="KAF6501107.1"/>
    <property type="molecule type" value="Genomic_DNA"/>
</dbReference>
<dbReference type="AlphaFoldDB" id="A0A7J8JW80"/>
<organism evidence="1 2">
    <name type="scientific">Molossus molossus</name>
    <name type="common">Pallas' mastiff bat</name>
    <name type="synonym">Vespertilio molossus</name>
    <dbReference type="NCBI Taxonomy" id="27622"/>
    <lineage>
        <taxon>Eukaryota</taxon>
        <taxon>Metazoa</taxon>
        <taxon>Chordata</taxon>
        <taxon>Craniata</taxon>
        <taxon>Vertebrata</taxon>
        <taxon>Euteleostomi</taxon>
        <taxon>Mammalia</taxon>
        <taxon>Eutheria</taxon>
        <taxon>Laurasiatheria</taxon>
        <taxon>Chiroptera</taxon>
        <taxon>Yangochiroptera</taxon>
        <taxon>Molossidae</taxon>
        <taxon>Molossus</taxon>
    </lineage>
</organism>
<keyword evidence="2" id="KW-1185">Reference proteome</keyword>
<reference evidence="1 2" key="1">
    <citation type="journal article" date="2020" name="Nature">
        <title>Six reference-quality genomes reveal evolution of bat adaptations.</title>
        <authorList>
            <person name="Jebb D."/>
            <person name="Huang Z."/>
            <person name="Pippel M."/>
            <person name="Hughes G.M."/>
            <person name="Lavrichenko K."/>
            <person name="Devanna P."/>
            <person name="Winkler S."/>
            <person name="Jermiin L.S."/>
            <person name="Skirmuntt E.C."/>
            <person name="Katzourakis A."/>
            <person name="Burkitt-Gray L."/>
            <person name="Ray D.A."/>
            <person name="Sullivan K.A.M."/>
            <person name="Roscito J.G."/>
            <person name="Kirilenko B.M."/>
            <person name="Davalos L.M."/>
            <person name="Corthals A.P."/>
            <person name="Power M.L."/>
            <person name="Jones G."/>
            <person name="Ransome R.D."/>
            <person name="Dechmann D.K.N."/>
            <person name="Locatelli A.G."/>
            <person name="Puechmaille S.J."/>
            <person name="Fedrigo O."/>
            <person name="Jarvis E.D."/>
            <person name="Hiller M."/>
            <person name="Vernes S.C."/>
            <person name="Myers E.W."/>
            <person name="Teeling E.C."/>
        </authorList>
    </citation>
    <scope>NUCLEOTIDE SEQUENCE [LARGE SCALE GENOMIC DNA]</scope>
    <source>
        <strain evidence="1">MMolMol1</strain>
        <tissue evidence="1">Muscle</tissue>
    </source>
</reference>
<accession>A0A7J8JW80</accession>
<name>A0A7J8JW80_MOLMO</name>
<sequence>MCMWPCVVNSLPNGVVHVLAPRGRRHPLAPSKSSREFKHKPICERIFCSSIIHFSLGIPSQMSGVLLASKLAYVLISPTGRLSTIQGVWWFCFHFSCGRSGVSCVIPVSHVLTWGGGRGTRGTIAIFKDALENSREHFTMTSAITCCWPLDTFKRKRL</sequence>
<evidence type="ECO:0000313" key="2">
    <source>
        <dbReference type="Proteomes" id="UP000550707"/>
    </source>
</evidence>